<keyword evidence="1" id="KW-0732">Signal</keyword>
<organism evidence="2 3">
    <name type="scientific">Phyllobacterium zundukense</name>
    <dbReference type="NCBI Taxonomy" id="1867719"/>
    <lineage>
        <taxon>Bacteria</taxon>
        <taxon>Pseudomonadati</taxon>
        <taxon>Pseudomonadota</taxon>
        <taxon>Alphaproteobacteria</taxon>
        <taxon>Hyphomicrobiales</taxon>
        <taxon>Phyllobacteriaceae</taxon>
        <taxon>Phyllobacterium</taxon>
    </lineage>
</organism>
<keyword evidence="3" id="KW-1185">Reference proteome</keyword>
<proteinExistence type="predicted"/>
<dbReference type="Proteomes" id="UP000232163">
    <property type="component" value="Unassembled WGS sequence"/>
</dbReference>
<protein>
    <recommendedName>
        <fullName evidence="4">DUF1579 domain-containing protein</fullName>
    </recommendedName>
</protein>
<dbReference type="RefSeq" id="WP_237143498.1">
    <property type="nucleotide sequence ID" value="NZ_CP017940.1"/>
</dbReference>
<dbReference type="EMBL" id="MZMT01000017">
    <property type="protein sequence ID" value="PIO45545.1"/>
    <property type="molecule type" value="Genomic_DNA"/>
</dbReference>
<sequence>MKKFLSMFLFVGALAFVVGAAPAEESAFLKSLEGKWAGTGTVKVRTNSAPLAVSCRFDSSATDSSLALDGNCRGLIVISRTIGADLKFNGATYTGSYTGAGTGKAGLIGSRRDDSINLDIRWAKNVNGDRNAQLVVQKVGNNGMKLTTVDVDPLSGKTVVTSEINLQRQ</sequence>
<comment type="caution">
    <text evidence="2">The sequence shown here is derived from an EMBL/GenBank/DDBJ whole genome shotgun (WGS) entry which is preliminary data.</text>
</comment>
<feature type="chain" id="PRO_5014601899" description="DUF1579 domain-containing protein" evidence="1">
    <location>
        <begin position="21"/>
        <end position="169"/>
    </location>
</feature>
<reference evidence="2 3" key="1">
    <citation type="journal article" date="2017" name="Int J Environ Stud">
        <title>Does the Miocene-Pliocene relict legume Oxytropis triphylla form nitrogen-fixing nodules with a combination of bacterial strains?</title>
        <authorList>
            <person name="Safronova V."/>
            <person name="Belimov A."/>
            <person name="Sazanova A."/>
            <person name="Kuznetsova I."/>
            <person name="Popova J."/>
            <person name="Andronov E."/>
            <person name="Verkhozina A."/>
            <person name="Tikhonovich I."/>
        </authorList>
    </citation>
    <scope>NUCLEOTIDE SEQUENCE [LARGE SCALE GENOMIC DNA]</scope>
    <source>
        <strain evidence="2 3">Tri-38</strain>
    </source>
</reference>
<evidence type="ECO:0000313" key="3">
    <source>
        <dbReference type="Proteomes" id="UP000232163"/>
    </source>
</evidence>
<evidence type="ECO:0000256" key="1">
    <source>
        <dbReference type="SAM" id="SignalP"/>
    </source>
</evidence>
<accession>A0A2N9W1C7</accession>
<feature type="signal peptide" evidence="1">
    <location>
        <begin position="1"/>
        <end position="20"/>
    </location>
</feature>
<evidence type="ECO:0000313" key="2">
    <source>
        <dbReference type="EMBL" id="PIO45545.1"/>
    </source>
</evidence>
<name>A0A2N9W1C7_9HYPH</name>
<evidence type="ECO:0008006" key="4">
    <source>
        <dbReference type="Google" id="ProtNLM"/>
    </source>
</evidence>
<dbReference type="AlphaFoldDB" id="A0A2N9W1C7"/>
<dbReference type="KEGG" id="pht:BLM14_08605"/>
<gene>
    <name evidence="2" type="ORF">B5P45_05920</name>
</gene>